<dbReference type="AlphaFoldDB" id="A0A3D9YXL0"/>
<name>A0A3D9YXL0_9HYPH</name>
<keyword evidence="2" id="KW-1185">Reference proteome</keyword>
<dbReference type="OrthoDB" id="7192174at2"/>
<dbReference type="GO" id="GO:0032259">
    <property type="term" value="P:methylation"/>
    <property type="evidence" value="ECO:0007669"/>
    <property type="project" value="UniProtKB-KW"/>
</dbReference>
<keyword evidence="1" id="KW-0808">Transferase</keyword>
<evidence type="ECO:0000313" key="1">
    <source>
        <dbReference type="EMBL" id="REF86431.1"/>
    </source>
</evidence>
<reference evidence="1 2" key="1">
    <citation type="submission" date="2018-08" db="EMBL/GenBank/DDBJ databases">
        <title>Genomic Encyclopedia of Type Strains, Phase IV (KMG-IV): sequencing the most valuable type-strain genomes for metagenomic binning, comparative biology and taxonomic classification.</title>
        <authorList>
            <person name="Goeker M."/>
        </authorList>
    </citation>
    <scope>NUCLEOTIDE SEQUENCE [LARGE SCALE GENOMIC DNA]</scope>
    <source>
        <strain evidence="1 2">BW863</strain>
    </source>
</reference>
<dbReference type="GO" id="GO:0008168">
    <property type="term" value="F:methyltransferase activity"/>
    <property type="evidence" value="ECO:0007669"/>
    <property type="project" value="UniProtKB-KW"/>
</dbReference>
<dbReference type="Pfam" id="PF13578">
    <property type="entry name" value="Methyltransf_24"/>
    <property type="match status" value="1"/>
</dbReference>
<keyword evidence="1" id="KW-0489">Methyltransferase</keyword>
<dbReference type="Proteomes" id="UP000256900">
    <property type="component" value="Unassembled WGS sequence"/>
</dbReference>
<proteinExistence type="predicted"/>
<comment type="caution">
    <text evidence="1">The sequence shown here is derived from an EMBL/GenBank/DDBJ whole genome shotgun (WGS) entry which is preliminary data.</text>
</comment>
<dbReference type="Gene3D" id="3.40.50.150">
    <property type="entry name" value="Vaccinia Virus protein VP39"/>
    <property type="match status" value="1"/>
</dbReference>
<protein>
    <submittedName>
        <fullName evidence="1">Methyltransferase family protein</fullName>
    </submittedName>
</protein>
<gene>
    <name evidence="1" type="ORF">DES32_2483</name>
</gene>
<dbReference type="EMBL" id="QUMO01000003">
    <property type="protein sequence ID" value="REF86431.1"/>
    <property type="molecule type" value="Genomic_DNA"/>
</dbReference>
<dbReference type="InterPro" id="IPR029063">
    <property type="entry name" value="SAM-dependent_MTases_sf"/>
</dbReference>
<accession>A0A3D9YXL0</accession>
<evidence type="ECO:0000313" key="2">
    <source>
        <dbReference type="Proteomes" id="UP000256900"/>
    </source>
</evidence>
<sequence length="252" mass="28163">MHAPTKINAPAHQPNSFETYWSDAFPKVEGWVDARLAPWVQLIGSIQRDQNIRGNIGEIGVYHGKFLIALAHLSRPGEKVTAIDVFDDQEKNLDGAGVGSLERLRKNISAYAPTALDYEFIKADSIALTPVEKAKIMESRGPFRLFSVDGCHTAEHTFNDLLTAQDFLSPGGVLILDDFMQPHWPGVTEAVHNFYGRTVPRIKPFLYACHKLFFVGYGWHSTYFKAFAEQAQGRSDMRISSNFGSSVVTLYP</sequence>
<dbReference type="CDD" id="cd02440">
    <property type="entry name" value="AdoMet_MTases"/>
    <property type="match status" value="1"/>
</dbReference>
<organism evidence="1 2">
    <name type="scientific">Methylovirgula ligni</name>
    <dbReference type="NCBI Taxonomy" id="569860"/>
    <lineage>
        <taxon>Bacteria</taxon>
        <taxon>Pseudomonadati</taxon>
        <taxon>Pseudomonadota</taxon>
        <taxon>Alphaproteobacteria</taxon>
        <taxon>Hyphomicrobiales</taxon>
        <taxon>Beijerinckiaceae</taxon>
        <taxon>Methylovirgula</taxon>
    </lineage>
</organism>
<dbReference type="RefSeq" id="WP_115836970.1">
    <property type="nucleotide sequence ID" value="NZ_CP025086.1"/>
</dbReference>
<dbReference type="SUPFAM" id="SSF53335">
    <property type="entry name" value="S-adenosyl-L-methionine-dependent methyltransferases"/>
    <property type="match status" value="1"/>
</dbReference>